<feature type="region of interest" description="Disordered" evidence="1">
    <location>
        <begin position="379"/>
        <end position="404"/>
    </location>
</feature>
<dbReference type="Gene3D" id="3.40.50.150">
    <property type="entry name" value="Vaccinia Virus protein VP39"/>
    <property type="match status" value="1"/>
</dbReference>
<reference evidence="2 3" key="1">
    <citation type="journal article" date="2011" name="PLoS Pathog.">
        <title>Endophytic Life Strategies Decoded by Genome and Transcriptome Analyses of the Mutualistic Root Symbiont Piriformospora indica.</title>
        <authorList>
            <person name="Zuccaro A."/>
            <person name="Lahrmann U."/>
            <person name="Guldener U."/>
            <person name="Langen G."/>
            <person name="Pfiffi S."/>
            <person name="Biedenkopf D."/>
            <person name="Wong P."/>
            <person name="Samans B."/>
            <person name="Grimm C."/>
            <person name="Basiewicz M."/>
            <person name="Murat C."/>
            <person name="Martin F."/>
            <person name="Kogel K.H."/>
        </authorList>
    </citation>
    <scope>NUCLEOTIDE SEQUENCE [LARGE SCALE GENOMIC DNA]</scope>
    <source>
        <strain evidence="2 3">DSM 11827</strain>
    </source>
</reference>
<evidence type="ECO:0000313" key="3">
    <source>
        <dbReference type="Proteomes" id="UP000007148"/>
    </source>
</evidence>
<keyword evidence="3" id="KW-1185">Reference proteome</keyword>
<name>G4TIB0_SERID</name>
<evidence type="ECO:0000256" key="1">
    <source>
        <dbReference type="SAM" id="MobiDB-lite"/>
    </source>
</evidence>
<dbReference type="InParanoid" id="G4TIB0"/>
<dbReference type="eggNOG" id="ENOG502S6PS">
    <property type="taxonomic scope" value="Eukaryota"/>
</dbReference>
<dbReference type="CDD" id="cd02440">
    <property type="entry name" value="AdoMet_MTases"/>
    <property type="match status" value="1"/>
</dbReference>
<evidence type="ECO:0000313" key="2">
    <source>
        <dbReference type="EMBL" id="CCA71057.1"/>
    </source>
</evidence>
<dbReference type="Pfam" id="PF13489">
    <property type="entry name" value="Methyltransf_23"/>
    <property type="match status" value="1"/>
</dbReference>
<accession>G4TIB0</accession>
<dbReference type="AlphaFoldDB" id="G4TIB0"/>
<dbReference type="STRING" id="1109443.G4TIB0"/>
<gene>
    <name evidence="2" type="ORF">PIIN_04992</name>
</gene>
<dbReference type="Proteomes" id="UP000007148">
    <property type="component" value="Unassembled WGS sequence"/>
</dbReference>
<dbReference type="InterPro" id="IPR029063">
    <property type="entry name" value="SAM-dependent_MTases_sf"/>
</dbReference>
<organism evidence="2 3">
    <name type="scientific">Serendipita indica (strain DSM 11827)</name>
    <name type="common">Root endophyte fungus</name>
    <name type="synonym">Piriformospora indica</name>
    <dbReference type="NCBI Taxonomy" id="1109443"/>
    <lineage>
        <taxon>Eukaryota</taxon>
        <taxon>Fungi</taxon>
        <taxon>Dikarya</taxon>
        <taxon>Basidiomycota</taxon>
        <taxon>Agaricomycotina</taxon>
        <taxon>Agaricomycetes</taxon>
        <taxon>Sebacinales</taxon>
        <taxon>Serendipitaceae</taxon>
        <taxon>Serendipita</taxon>
    </lineage>
</organism>
<sequence>MSTNIASPTFAEVGGRLHNVSGSYRLPIDDDEWSRLNKQHIVLSYAQGGLLPAPAHSTINAILRAEDDKPKAILDLGTGSGVWCIEMAKAFPHAKVFGIDKTPVPNAHSAPSNCIFEVHDLNLGLSKYREQFDIVHARAIGIGLKNALTTIEEATRCLKPGGAVFWLDGDYDAYSSWPSKYLAPLSDDNPNGSAFSRLLYESRRSAIKFGGDVSRMVEAMDRGLWDQSELIDPETVKAANVYLPMGTWLKGDTPEKTSMLQRMGELLREDFINATKGMEAMLLGAGWTAQELEQWVKKALEGAFSVILMIDTNTSSPELKTDPIGVRARMTWGRRREGPKQPAPNLNFQDSKGLGLSPHPVDYPYFELYYNQEQSLEAKIERDMGKDINPPSSPGPKPLESIST</sequence>
<dbReference type="OrthoDB" id="2013972at2759"/>
<protein>
    <submittedName>
        <fullName evidence="2">Uncharacterized protein</fullName>
    </submittedName>
</protein>
<dbReference type="PANTHER" id="PTHR43591">
    <property type="entry name" value="METHYLTRANSFERASE"/>
    <property type="match status" value="1"/>
</dbReference>
<proteinExistence type="predicted"/>
<comment type="caution">
    <text evidence="2">The sequence shown here is derived from an EMBL/GenBank/DDBJ whole genome shotgun (WGS) entry which is preliminary data.</text>
</comment>
<dbReference type="EMBL" id="CAFZ01000104">
    <property type="protein sequence ID" value="CCA71057.1"/>
    <property type="molecule type" value="Genomic_DNA"/>
</dbReference>
<dbReference type="HOGENOM" id="CLU_010595_5_0_1"/>
<dbReference type="SUPFAM" id="SSF53335">
    <property type="entry name" value="S-adenosyl-L-methionine-dependent methyltransferases"/>
    <property type="match status" value="1"/>
</dbReference>
<feature type="region of interest" description="Disordered" evidence="1">
    <location>
        <begin position="333"/>
        <end position="353"/>
    </location>
</feature>